<evidence type="ECO:0000313" key="2">
    <source>
        <dbReference type="EMBL" id="TNG91540.1"/>
    </source>
</evidence>
<accession>A0ABY2XVK3</accession>
<keyword evidence="3" id="KW-1185">Reference proteome</keyword>
<dbReference type="InterPro" id="IPR002686">
    <property type="entry name" value="Transposase_17"/>
</dbReference>
<dbReference type="InterPro" id="IPR052715">
    <property type="entry name" value="RAYT_transposase"/>
</dbReference>
<sequence length="178" mass="20988">MNMKYNPDTHKRHTIRLPHYNYASEGCYFVTLCCADRMSLFGHIENGTMVLNEYGNIAYNEWLNNANKRKNIELDEFIIMPNHLHGIITITENLNPNDSQTPFYISSNTIGAIIRGYKSAVTRKLAPFLGDKIWQRNYYEHIIRDEKSYEQIAEYIQHNPFTWEKDRFYINIPTIGTD</sequence>
<organism evidence="2 3">
    <name type="scientific">Testudinibacter aquarius</name>
    <dbReference type="NCBI Taxonomy" id="1524974"/>
    <lineage>
        <taxon>Bacteria</taxon>
        <taxon>Pseudomonadati</taxon>
        <taxon>Pseudomonadota</taxon>
        <taxon>Gammaproteobacteria</taxon>
        <taxon>Pasteurellales</taxon>
        <taxon>Pasteurellaceae</taxon>
        <taxon>Testudinibacter</taxon>
    </lineage>
</organism>
<protein>
    <submittedName>
        <fullName evidence="2">Transposase</fullName>
    </submittedName>
</protein>
<dbReference type="Gene3D" id="3.30.70.1290">
    <property type="entry name" value="Transposase IS200-like"/>
    <property type="match status" value="1"/>
</dbReference>
<comment type="caution">
    <text evidence="2">The sequence shown here is derived from an EMBL/GenBank/DDBJ whole genome shotgun (WGS) entry which is preliminary data.</text>
</comment>
<dbReference type="SMART" id="SM01321">
    <property type="entry name" value="Y1_Tnp"/>
    <property type="match status" value="1"/>
</dbReference>
<evidence type="ECO:0000259" key="1">
    <source>
        <dbReference type="SMART" id="SM01321"/>
    </source>
</evidence>
<dbReference type="PANTHER" id="PTHR36966:SF1">
    <property type="entry name" value="REP-ASSOCIATED TYROSINE TRANSPOSASE"/>
    <property type="match status" value="1"/>
</dbReference>
<proteinExistence type="predicted"/>
<name>A0ABY2XVK3_9PAST</name>
<evidence type="ECO:0000313" key="3">
    <source>
        <dbReference type="Proteomes" id="UP000305526"/>
    </source>
</evidence>
<dbReference type="InterPro" id="IPR036515">
    <property type="entry name" value="Transposase_17_sf"/>
</dbReference>
<feature type="domain" description="Transposase IS200-like" evidence="1">
    <location>
        <begin position="23"/>
        <end position="159"/>
    </location>
</feature>
<gene>
    <name evidence="2" type="ORF">FHQ21_07380</name>
</gene>
<reference evidence="2 3" key="1">
    <citation type="submission" date="2019-05" db="EMBL/GenBank/DDBJ databases">
        <title>Pasteurellaceae isolates from reptiles.</title>
        <authorList>
            <person name="Bojesen A.M."/>
            <person name="Lund E."/>
        </authorList>
    </citation>
    <scope>NUCLEOTIDE SEQUENCE [LARGE SCALE GENOMIC DNA]</scope>
    <source>
        <strain evidence="2 3">ELNT2x</strain>
    </source>
</reference>
<dbReference type="PANTHER" id="PTHR36966">
    <property type="entry name" value="REP-ASSOCIATED TYROSINE TRANSPOSASE"/>
    <property type="match status" value="1"/>
</dbReference>
<dbReference type="SUPFAM" id="SSF143422">
    <property type="entry name" value="Transposase IS200-like"/>
    <property type="match status" value="1"/>
</dbReference>
<dbReference type="EMBL" id="VDGV01000059">
    <property type="protein sequence ID" value="TNG91540.1"/>
    <property type="molecule type" value="Genomic_DNA"/>
</dbReference>
<dbReference type="Proteomes" id="UP000305526">
    <property type="component" value="Unassembled WGS sequence"/>
</dbReference>
<dbReference type="Pfam" id="PF01797">
    <property type="entry name" value="Y1_Tnp"/>
    <property type="match status" value="1"/>
</dbReference>